<evidence type="ECO:0000256" key="3">
    <source>
        <dbReference type="ARBA" id="ARBA00022692"/>
    </source>
</evidence>
<reference evidence="8 9" key="1">
    <citation type="journal article" date="2022" name="Nat. Ecol. Evol.">
        <title>A masculinizing supergene underlies an exaggerated male reproductive morph in a spider.</title>
        <authorList>
            <person name="Hendrickx F."/>
            <person name="De Corte Z."/>
            <person name="Sonet G."/>
            <person name="Van Belleghem S.M."/>
            <person name="Kostlbacher S."/>
            <person name="Vangestel C."/>
        </authorList>
    </citation>
    <scope>NUCLEOTIDE SEQUENCE [LARGE SCALE GENOMIC DNA]</scope>
    <source>
        <strain evidence="8">W744_W776</strain>
    </source>
</reference>
<evidence type="ECO:0000313" key="8">
    <source>
        <dbReference type="EMBL" id="KAG8179138.1"/>
    </source>
</evidence>
<evidence type="ECO:0000313" key="9">
    <source>
        <dbReference type="Proteomes" id="UP000827092"/>
    </source>
</evidence>
<dbReference type="Gene3D" id="1.20.1250.20">
    <property type="entry name" value="MFS general substrate transporter like domains"/>
    <property type="match status" value="3"/>
</dbReference>
<sequence>MDLTKNEKQQEIYSVSSQLPDNKKIPDEAPWWHIDREMLRFKLHFFLFIGGLGASYPYLTVFIRDRIGLSASSVASILTPGQFIYVFSKPLLGLLTDYFNRLKAAITILTVLTVVLLFFLLPIPRISNFQAEERITEMEFYSKKMYNRHTMCNLTQMNISSKSEYYTSVLCSLESHKEVPPECRKVFVIKTNRTLLNLNVKTYKDTLSYNRSDLTSFETEELNYFCSLCCNGTEDCYFILCSMSSKYNEEIKQEFGQFNTYQFWLVAGIVTIAIGAADALFTISDTACCEKVANTGADFGRQRLYGALGWGAMAPIGGLLHDYTDDYLLSWIVMGLMFALCLWNLWKMDLVQPQFSQNILKDVGKVLRNAEFLAFELGVLLNGVGYGIIWFYQVWFLTSIGASSLLCGLVQTVQNFVGEIPFLFYSSWFIKRVGHFNVLSLSLAAYCSRFLFYSYLQDPWLTLPMEVVHGLTYGLFYAATTSYAKLSAEPGTEATTQSILFSTHEGLGGGLGCVIAGLGFDAIGGHQTFFYVSIFFGCGMLVNIALTLLISRQRQSVDVTLSQ</sequence>
<comment type="caution">
    <text evidence="8">The sequence shown here is derived from an EMBL/GenBank/DDBJ whole genome shotgun (WGS) entry which is preliminary data.</text>
</comment>
<dbReference type="InterPro" id="IPR024989">
    <property type="entry name" value="MFS_assoc_dom"/>
</dbReference>
<comment type="similarity">
    <text evidence="2">Belongs to the major facilitator superfamily. MFSD6 family.</text>
</comment>
<evidence type="ECO:0000256" key="2">
    <source>
        <dbReference type="ARBA" id="ARBA00005241"/>
    </source>
</evidence>
<feature type="transmembrane region" description="Helical" evidence="6">
    <location>
        <begin position="529"/>
        <end position="550"/>
    </location>
</feature>
<dbReference type="InterPro" id="IPR036259">
    <property type="entry name" value="MFS_trans_sf"/>
</dbReference>
<feature type="transmembrane region" description="Helical" evidence="6">
    <location>
        <begin position="366"/>
        <end position="389"/>
    </location>
</feature>
<feature type="transmembrane region" description="Helical" evidence="6">
    <location>
        <begin position="69"/>
        <end position="92"/>
    </location>
</feature>
<feature type="transmembrane region" description="Helical" evidence="6">
    <location>
        <begin position="327"/>
        <end position="346"/>
    </location>
</feature>
<dbReference type="AlphaFoldDB" id="A0AAV6U5M0"/>
<evidence type="ECO:0000256" key="5">
    <source>
        <dbReference type="ARBA" id="ARBA00023136"/>
    </source>
</evidence>
<dbReference type="InterPro" id="IPR051717">
    <property type="entry name" value="MFS_MFSD6"/>
</dbReference>
<dbReference type="Pfam" id="PF12832">
    <property type="entry name" value="MFS_1_like"/>
    <property type="match status" value="1"/>
</dbReference>
<evidence type="ECO:0000259" key="7">
    <source>
        <dbReference type="Pfam" id="PF12832"/>
    </source>
</evidence>
<protein>
    <recommendedName>
        <fullName evidence="7">Major facilitator superfamily associated domain-containing protein</fullName>
    </recommendedName>
</protein>
<comment type="subcellular location">
    <subcellularLocation>
        <location evidence="1">Membrane</location>
        <topology evidence="1">Multi-pass membrane protein</topology>
    </subcellularLocation>
</comment>
<dbReference type="GO" id="GO:0016020">
    <property type="term" value="C:membrane"/>
    <property type="evidence" value="ECO:0007669"/>
    <property type="project" value="UniProtKB-SubCell"/>
</dbReference>
<keyword evidence="3 6" id="KW-0812">Transmembrane</keyword>
<feature type="transmembrane region" description="Helical" evidence="6">
    <location>
        <begin position="43"/>
        <end position="63"/>
    </location>
</feature>
<gene>
    <name evidence="8" type="ORF">JTE90_015328</name>
</gene>
<feature type="transmembrane region" description="Helical" evidence="6">
    <location>
        <begin position="395"/>
        <end position="417"/>
    </location>
</feature>
<dbReference type="Proteomes" id="UP000827092">
    <property type="component" value="Unassembled WGS sequence"/>
</dbReference>
<feature type="transmembrane region" description="Helical" evidence="6">
    <location>
        <begin position="261"/>
        <end position="283"/>
    </location>
</feature>
<keyword evidence="5 6" id="KW-0472">Membrane</keyword>
<feature type="transmembrane region" description="Helical" evidence="6">
    <location>
        <begin position="104"/>
        <end position="123"/>
    </location>
</feature>
<keyword evidence="9" id="KW-1185">Reference proteome</keyword>
<dbReference type="EMBL" id="JAFNEN010000646">
    <property type="protein sequence ID" value="KAG8179138.1"/>
    <property type="molecule type" value="Genomic_DNA"/>
</dbReference>
<proteinExistence type="inferred from homology"/>
<organism evidence="8 9">
    <name type="scientific">Oedothorax gibbosus</name>
    <dbReference type="NCBI Taxonomy" id="931172"/>
    <lineage>
        <taxon>Eukaryota</taxon>
        <taxon>Metazoa</taxon>
        <taxon>Ecdysozoa</taxon>
        <taxon>Arthropoda</taxon>
        <taxon>Chelicerata</taxon>
        <taxon>Arachnida</taxon>
        <taxon>Araneae</taxon>
        <taxon>Araneomorphae</taxon>
        <taxon>Entelegynae</taxon>
        <taxon>Araneoidea</taxon>
        <taxon>Linyphiidae</taxon>
        <taxon>Erigoninae</taxon>
        <taxon>Oedothorax</taxon>
    </lineage>
</organism>
<accession>A0AAV6U5M0</accession>
<feature type="transmembrane region" description="Helical" evidence="6">
    <location>
        <begin position="304"/>
        <end position="321"/>
    </location>
</feature>
<dbReference type="PANTHER" id="PTHR16172">
    <property type="entry name" value="MAJOR FACILITATOR SUPERFAMILY DOMAIN-CONTAINING PROTEIN 6-LIKE"/>
    <property type="match status" value="1"/>
</dbReference>
<dbReference type="SUPFAM" id="SSF103473">
    <property type="entry name" value="MFS general substrate transporter"/>
    <property type="match status" value="2"/>
</dbReference>
<evidence type="ECO:0000256" key="1">
    <source>
        <dbReference type="ARBA" id="ARBA00004141"/>
    </source>
</evidence>
<feature type="transmembrane region" description="Helical" evidence="6">
    <location>
        <begin position="438"/>
        <end position="456"/>
    </location>
</feature>
<evidence type="ECO:0000256" key="4">
    <source>
        <dbReference type="ARBA" id="ARBA00022989"/>
    </source>
</evidence>
<feature type="domain" description="Major facilitator superfamily associated" evidence="7">
    <location>
        <begin position="39"/>
        <end position="530"/>
    </location>
</feature>
<name>A0AAV6U5M0_9ARAC</name>
<keyword evidence="4 6" id="KW-1133">Transmembrane helix</keyword>
<evidence type="ECO:0000256" key="6">
    <source>
        <dbReference type="SAM" id="Phobius"/>
    </source>
</evidence>
<dbReference type="PANTHER" id="PTHR16172:SF30">
    <property type="entry name" value="SUGAR BABY, ISOFORM C"/>
    <property type="match status" value="1"/>
</dbReference>